<dbReference type="CDD" id="cd06261">
    <property type="entry name" value="TM_PBP2"/>
    <property type="match status" value="1"/>
</dbReference>
<keyword evidence="6" id="KW-0653">Protein transport</keyword>
<keyword evidence="8 10" id="KW-0472">Membrane</keyword>
<proteinExistence type="inferred from homology"/>
<evidence type="ECO:0000256" key="3">
    <source>
        <dbReference type="ARBA" id="ARBA00022475"/>
    </source>
</evidence>
<dbReference type="PANTHER" id="PTHR43386">
    <property type="entry name" value="OLIGOPEPTIDE TRANSPORT SYSTEM PERMEASE PROTEIN APPC"/>
    <property type="match status" value="1"/>
</dbReference>
<accession>A0ABS8DER2</accession>
<dbReference type="RefSeq" id="WP_066736091.1">
    <property type="nucleotide sequence ID" value="NZ_JAJCIQ010000002.1"/>
</dbReference>
<protein>
    <submittedName>
        <fullName evidence="12">ABC transporter permease</fullName>
    </submittedName>
</protein>
<dbReference type="Gene3D" id="1.10.3720.10">
    <property type="entry name" value="MetI-like"/>
    <property type="match status" value="1"/>
</dbReference>
<dbReference type="Pfam" id="PF00528">
    <property type="entry name" value="BPD_transp_1"/>
    <property type="match status" value="1"/>
</dbReference>
<comment type="subcellular location">
    <subcellularLocation>
        <location evidence="1 10">Cell membrane</location>
        <topology evidence="1 10">Multi-pass membrane protein</topology>
    </subcellularLocation>
</comment>
<feature type="transmembrane region" description="Helical" evidence="10">
    <location>
        <begin position="74"/>
        <end position="101"/>
    </location>
</feature>
<comment type="caution">
    <text evidence="12">The sequence shown here is derived from an EMBL/GenBank/DDBJ whole genome shotgun (WGS) entry which is preliminary data.</text>
</comment>
<evidence type="ECO:0000256" key="8">
    <source>
        <dbReference type="ARBA" id="ARBA00023136"/>
    </source>
</evidence>
<dbReference type="EMBL" id="JAJCIS010000002">
    <property type="protein sequence ID" value="MCB7386900.1"/>
    <property type="molecule type" value="Genomic_DNA"/>
</dbReference>
<keyword evidence="4 10" id="KW-0812">Transmembrane</keyword>
<dbReference type="PROSITE" id="PS50928">
    <property type="entry name" value="ABC_TM1"/>
    <property type="match status" value="1"/>
</dbReference>
<reference evidence="12 13" key="1">
    <citation type="submission" date="2021-10" db="EMBL/GenBank/DDBJ databases">
        <title>Collection of gut derived symbiotic bacterial strains cultured from healthy donors.</title>
        <authorList>
            <person name="Lin H."/>
            <person name="Littmann E."/>
            <person name="Kohout C."/>
            <person name="Pamer E.G."/>
        </authorList>
    </citation>
    <scope>NUCLEOTIDE SEQUENCE [LARGE SCALE GENOMIC DNA]</scope>
    <source>
        <strain evidence="12 13">DFI.1.165</strain>
    </source>
</reference>
<evidence type="ECO:0000313" key="12">
    <source>
        <dbReference type="EMBL" id="MCB7386900.1"/>
    </source>
</evidence>
<evidence type="ECO:0000256" key="4">
    <source>
        <dbReference type="ARBA" id="ARBA00022692"/>
    </source>
</evidence>
<evidence type="ECO:0000259" key="11">
    <source>
        <dbReference type="PROSITE" id="PS50928"/>
    </source>
</evidence>
<feature type="transmembrane region" description="Helical" evidence="10">
    <location>
        <begin position="141"/>
        <end position="160"/>
    </location>
</feature>
<organism evidence="12 13">
    <name type="scientific">Bariatricus massiliensis</name>
    <dbReference type="NCBI Taxonomy" id="1745713"/>
    <lineage>
        <taxon>Bacteria</taxon>
        <taxon>Bacillati</taxon>
        <taxon>Bacillota</taxon>
        <taxon>Clostridia</taxon>
        <taxon>Lachnospirales</taxon>
        <taxon>Lachnospiraceae</taxon>
        <taxon>Bariatricus</taxon>
    </lineage>
</organism>
<feature type="transmembrane region" description="Helical" evidence="10">
    <location>
        <begin position="210"/>
        <end position="229"/>
    </location>
</feature>
<evidence type="ECO:0000256" key="2">
    <source>
        <dbReference type="ARBA" id="ARBA00022448"/>
    </source>
</evidence>
<evidence type="ECO:0000256" key="10">
    <source>
        <dbReference type="RuleBase" id="RU363032"/>
    </source>
</evidence>
<keyword evidence="2 10" id="KW-0813">Transport</keyword>
<feature type="transmembrane region" description="Helical" evidence="10">
    <location>
        <begin position="113"/>
        <end position="135"/>
    </location>
</feature>
<gene>
    <name evidence="12" type="ORF">LIZ65_06330</name>
</gene>
<keyword evidence="3" id="KW-1003">Cell membrane</keyword>
<evidence type="ECO:0000256" key="1">
    <source>
        <dbReference type="ARBA" id="ARBA00004651"/>
    </source>
</evidence>
<evidence type="ECO:0000256" key="9">
    <source>
        <dbReference type="ARBA" id="ARBA00024202"/>
    </source>
</evidence>
<keyword evidence="5" id="KW-0571">Peptide transport</keyword>
<evidence type="ECO:0000256" key="7">
    <source>
        <dbReference type="ARBA" id="ARBA00022989"/>
    </source>
</evidence>
<dbReference type="Proteomes" id="UP001299546">
    <property type="component" value="Unassembled WGS sequence"/>
</dbReference>
<evidence type="ECO:0000313" key="13">
    <source>
        <dbReference type="Proteomes" id="UP001299546"/>
    </source>
</evidence>
<feature type="domain" description="ABC transmembrane type-1" evidence="11">
    <location>
        <begin position="78"/>
        <end position="267"/>
    </location>
</feature>
<comment type="similarity">
    <text evidence="9">Belongs to the binding-protein-dependent transport system permease family. OppBC subfamily.</text>
</comment>
<feature type="transmembrane region" description="Helical" evidence="10">
    <location>
        <begin position="249"/>
        <end position="270"/>
    </location>
</feature>
<evidence type="ECO:0000256" key="6">
    <source>
        <dbReference type="ARBA" id="ARBA00022927"/>
    </source>
</evidence>
<keyword evidence="13" id="KW-1185">Reference proteome</keyword>
<name>A0ABS8DER2_9FIRM</name>
<dbReference type="InterPro" id="IPR000515">
    <property type="entry name" value="MetI-like"/>
</dbReference>
<keyword evidence="7 10" id="KW-1133">Transmembrane helix</keyword>
<evidence type="ECO:0000256" key="5">
    <source>
        <dbReference type="ARBA" id="ARBA00022856"/>
    </source>
</evidence>
<sequence length="281" mass="30189">MRRWIRKGWAWCLGNPLLASGTFLFALCLLLAVLVPVCAPYSYAEQNAGFRNAGSSVSHLFGTDKFGRDIFVRVWYGAGISLLVGMGSCLICGVTGTLWGSVAGYRGGRLDMLLMRIADVIDAVPSLLYVILIMLAFEANAGSVVLGICISGWTGLARVVRGEIQRLKMQEFCTAARLAGARTGRILCAHLLPNAAGPIIVNLTFLAPKAIFTEAFLSFVGVGIAAPAASLGTLIQDARSQMLLYPSQMLYPILVLCVLLLSLHLIGEGVERRVAGRKKTR</sequence>
<dbReference type="PANTHER" id="PTHR43386:SF24">
    <property type="entry name" value="OLIGOPEPTIDE TRANSPORT SYSTEM PERMEASE PROTEIN AMID"/>
    <property type="match status" value="1"/>
</dbReference>
<dbReference type="InterPro" id="IPR035906">
    <property type="entry name" value="MetI-like_sf"/>
</dbReference>
<dbReference type="SUPFAM" id="SSF161098">
    <property type="entry name" value="MetI-like"/>
    <property type="match status" value="1"/>
</dbReference>
<dbReference type="InterPro" id="IPR050366">
    <property type="entry name" value="BP-dependent_transpt_permease"/>
</dbReference>